<dbReference type="OrthoDB" id="1493540at2"/>
<evidence type="ECO:0000259" key="1">
    <source>
        <dbReference type="Pfam" id="PF01978"/>
    </source>
</evidence>
<sequence length="323" mass="34999">MRRGRVVDLATAHPSRAPSVRVELPPARGGGAVTSMRANLDEPVTTVNGDIRLASVDTMSNMAGLVDLGLTRYEARAYLALIGRRDGTPAEIARMASIPRQRAYDVLASLSERGLVLPVPGHGVRYRAQPPDHVTELLIAVRRRELDRLARGATDMAADLSALYQRGQDLGKPLDYVEVLRDREHAVERVQKLWAEASREVLTLVHPPYLGASSPQDTVVPPGIVQRAIYELATLDDPRMAAQISGYAALGEQIRLTTVLPLKLTIVDGRSVAFNMPDPSEADGSVTTLVVQHEALAATLKIAFESLWAGARPLADVLAARSY</sequence>
<dbReference type="EMBL" id="SMKZ01000001">
    <property type="protein sequence ID" value="TDE15826.1"/>
    <property type="molecule type" value="Genomic_DNA"/>
</dbReference>
<dbReference type="InterPro" id="IPR002831">
    <property type="entry name" value="Tscrpt_reg_TrmB_N"/>
</dbReference>
<organism evidence="2 3">
    <name type="scientific">Jiangella asiatica</name>
    <dbReference type="NCBI Taxonomy" id="2530372"/>
    <lineage>
        <taxon>Bacteria</taxon>
        <taxon>Bacillati</taxon>
        <taxon>Actinomycetota</taxon>
        <taxon>Actinomycetes</taxon>
        <taxon>Jiangellales</taxon>
        <taxon>Jiangellaceae</taxon>
        <taxon>Jiangella</taxon>
    </lineage>
</organism>
<dbReference type="InterPro" id="IPR036388">
    <property type="entry name" value="WH-like_DNA-bd_sf"/>
</dbReference>
<protein>
    <submittedName>
        <fullName evidence="2">TrmB family transcriptional regulator</fullName>
    </submittedName>
</protein>
<dbReference type="Pfam" id="PF01978">
    <property type="entry name" value="TrmB"/>
    <property type="match status" value="1"/>
</dbReference>
<dbReference type="PANTHER" id="PTHR34293:SF1">
    <property type="entry name" value="HTH-TYPE TRANSCRIPTIONAL REGULATOR TRMBL2"/>
    <property type="match status" value="1"/>
</dbReference>
<dbReference type="InParanoid" id="A0A4R5DNC6"/>
<dbReference type="SUPFAM" id="SSF46785">
    <property type="entry name" value="Winged helix' DNA-binding domain"/>
    <property type="match status" value="1"/>
</dbReference>
<name>A0A4R5DNC6_9ACTN</name>
<dbReference type="InterPro" id="IPR051797">
    <property type="entry name" value="TrmB-like"/>
</dbReference>
<keyword evidence="3" id="KW-1185">Reference proteome</keyword>
<dbReference type="PANTHER" id="PTHR34293">
    <property type="entry name" value="HTH-TYPE TRANSCRIPTIONAL REGULATOR TRMBL2"/>
    <property type="match status" value="1"/>
</dbReference>
<feature type="domain" description="Transcription regulator TrmB N-terminal" evidence="1">
    <location>
        <begin position="67"/>
        <end position="131"/>
    </location>
</feature>
<evidence type="ECO:0000313" key="2">
    <source>
        <dbReference type="EMBL" id="TDE15826.1"/>
    </source>
</evidence>
<dbReference type="Gene3D" id="1.10.10.10">
    <property type="entry name" value="Winged helix-like DNA-binding domain superfamily/Winged helix DNA-binding domain"/>
    <property type="match status" value="1"/>
</dbReference>
<dbReference type="InterPro" id="IPR036390">
    <property type="entry name" value="WH_DNA-bd_sf"/>
</dbReference>
<comment type="caution">
    <text evidence="2">The sequence shown here is derived from an EMBL/GenBank/DDBJ whole genome shotgun (WGS) entry which is preliminary data.</text>
</comment>
<reference evidence="2 3" key="1">
    <citation type="submission" date="2019-03" db="EMBL/GenBank/DDBJ databases">
        <title>Draft genome sequences of novel Actinobacteria.</title>
        <authorList>
            <person name="Sahin N."/>
            <person name="Ay H."/>
            <person name="Saygin H."/>
        </authorList>
    </citation>
    <scope>NUCLEOTIDE SEQUENCE [LARGE SCALE GENOMIC DNA]</scope>
    <source>
        <strain evidence="2 3">5K138</strain>
    </source>
</reference>
<dbReference type="AlphaFoldDB" id="A0A4R5DNC6"/>
<gene>
    <name evidence="2" type="ORF">E1269_00555</name>
</gene>
<evidence type="ECO:0000313" key="3">
    <source>
        <dbReference type="Proteomes" id="UP000294739"/>
    </source>
</evidence>
<proteinExistence type="predicted"/>
<accession>A0A4R5DNC6</accession>
<dbReference type="Proteomes" id="UP000294739">
    <property type="component" value="Unassembled WGS sequence"/>
</dbReference>